<dbReference type="EMBL" id="CM037024">
    <property type="protein sequence ID" value="KAH7664369.1"/>
    <property type="molecule type" value="Genomic_DNA"/>
</dbReference>
<evidence type="ECO:0000313" key="2">
    <source>
        <dbReference type="Proteomes" id="UP000827976"/>
    </source>
</evidence>
<comment type="caution">
    <text evidence="1">The sequence shown here is derived from an EMBL/GenBank/DDBJ whole genome shotgun (WGS) entry which is preliminary data.</text>
</comment>
<reference evidence="2" key="1">
    <citation type="journal article" date="2022" name="Nat. Commun.">
        <title>Chromosome evolution and the genetic basis of agronomically important traits in greater yam.</title>
        <authorList>
            <person name="Bredeson J.V."/>
            <person name="Lyons J.B."/>
            <person name="Oniyinde I.O."/>
            <person name="Okereke N.R."/>
            <person name="Kolade O."/>
            <person name="Nnabue I."/>
            <person name="Nwadili C.O."/>
            <person name="Hribova E."/>
            <person name="Parker M."/>
            <person name="Nwogha J."/>
            <person name="Shu S."/>
            <person name="Carlson J."/>
            <person name="Kariba R."/>
            <person name="Muthemba S."/>
            <person name="Knop K."/>
            <person name="Barton G.J."/>
            <person name="Sherwood A.V."/>
            <person name="Lopez-Montes A."/>
            <person name="Asiedu R."/>
            <person name="Jamnadass R."/>
            <person name="Muchugi A."/>
            <person name="Goodstein D."/>
            <person name="Egesi C.N."/>
            <person name="Featherston J."/>
            <person name="Asfaw A."/>
            <person name="Simpson G.G."/>
            <person name="Dolezel J."/>
            <person name="Hendre P.S."/>
            <person name="Van Deynze A."/>
            <person name="Kumar P.L."/>
            <person name="Obidiegwu J.E."/>
            <person name="Bhattacharjee R."/>
            <person name="Rokhsar D.S."/>
        </authorList>
    </citation>
    <scope>NUCLEOTIDE SEQUENCE [LARGE SCALE GENOMIC DNA]</scope>
    <source>
        <strain evidence="2">cv. TDa95/00328</strain>
    </source>
</reference>
<proteinExistence type="predicted"/>
<sequence>MAKLCHHSFSRLISPIPCSHINHKNYYNIPNIRFTIHSISKTRASSTSESCSSWDKDEITQSQHFKKKKKRRMQRAPRRLITISTSDGKWQGEWSCDYLLSLRELQLGDLVEDGDKDAKVLVNLSVQKHAGFGFSIDGRIITSFNAKCSCCFSSYCKQINTTFDVWVLPYGKSDDLELPEIGSSDPSVIYVKTGMEADLDSLIKDTIRLTASAKDTCSESCEKSTMIWQDNDGHVSFDGRWSRLLDLKNSM</sequence>
<name>A0ACB7UUS2_DIOAL</name>
<protein>
    <submittedName>
        <fullName evidence="1">Large ribosomal RNA subunit accumulation protein YceD protein</fullName>
    </submittedName>
</protein>
<evidence type="ECO:0000313" key="1">
    <source>
        <dbReference type="EMBL" id="KAH7664369.1"/>
    </source>
</evidence>
<gene>
    <name evidence="1" type="ORF">IHE45_14G117200</name>
</gene>
<organism evidence="1 2">
    <name type="scientific">Dioscorea alata</name>
    <name type="common">Purple yam</name>
    <dbReference type="NCBI Taxonomy" id="55571"/>
    <lineage>
        <taxon>Eukaryota</taxon>
        <taxon>Viridiplantae</taxon>
        <taxon>Streptophyta</taxon>
        <taxon>Embryophyta</taxon>
        <taxon>Tracheophyta</taxon>
        <taxon>Spermatophyta</taxon>
        <taxon>Magnoliopsida</taxon>
        <taxon>Liliopsida</taxon>
        <taxon>Dioscoreales</taxon>
        <taxon>Dioscoreaceae</taxon>
        <taxon>Dioscorea</taxon>
    </lineage>
</organism>
<accession>A0ACB7UUS2</accession>
<dbReference type="Proteomes" id="UP000827976">
    <property type="component" value="Chromosome 14"/>
</dbReference>
<keyword evidence="2" id="KW-1185">Reference proteome</keyword>